<dbReference type="GO" id="GO:0012505">
    <property type="term" value="C:endomembrane system"/>
    <property type="evidence" value="ECO:0007669"/>
    <property type="project" value="UniProtKB-SubCell"/>
</dbReference>
<dbReference type="InterPro" id="IPR018393">
    <property type="entry name" value="NADHpl_OxRdtase_5_subgr"/>
</dbReference>
<dbReference type="Proteomes" id="UP000612899">
    <property type="component" value="Unassembled WGS sequence"/>
</dbReference>
<evidence type="ECO:0000256" key="2">
    <source>
        <dbReference type="ARBA" id="ARBA00022692"/>
    </source>
</evidence>
<evidence type="ECO:0000256" key="4">
    <source>
        <dbReference type="ARBA" id="ARBA00023136"/>
    </source>
</evidence>
<dbReference type="PANTHER" id="PTHR42829:SF2">
    <property type="entry name" value="NADH-UBIQUINONE OXIDOREDUCTASE CHAIN 5"/>
    <property type="match status" value="1"/>
</dbReference>
<comment type="caution">
    <text evidence="9">The sequence shown here is derived from an EMBL/GenBank/DDBJ whole genome shotgun (WGS) entry which is preliminary data.</text>
</comment>
<dbReference type="EMBL" id="BONY01000095">
    <property type="protein sequence ID" value="GIH10476.1"/>
    <property type="molecule type" value="Genomic_DNA"/>
</dbReference>
<dbReference type="GO" id="GO:0042773">
    <property type="term" value="P:ATP synthesis coupled electron transport"/>
    <property type="evidence" value="ECO:0007669"/>
    <property type="project" value="InterPro"/>
</dbReference>
<keyword evidence="10" id="KW-1185">Reference proteome</keyword>
<keyword evidence="2 5" id="KW-0812">Transmembrane</keyword>
<gene>
    <name evidence="9" type="ORF">Rhe02_85430</name>
</gene>
<feature type="domain" description="NADH:quinone oxidoreductase/Mrp antiporter transmembrane" evidence="7">
    <location>
        <begin position="129"/>
        <end position="410"/>
    </location>
</feature>
<dbReference type="Gene3D" id="1.20.5.2700">
    <property type="match status" value="1"/>
</dbReference>
<dbReference type="RefSeq" id="WP_203914189.1">
    <property type="nucleotide sequence ID" value="NZ_BONY01000095.1"/>
</dbReference>
<evidence type="ECO:0000256" key="1">
    <source>
        <dbReference type="ARBA" id="ARBA00004127"/>
    </source>
</evidence>
<keyword evidence="3 6" id="KW-1133">Transmembrane helix</keyword>
<dbReference type="NCBIfam" id="TIGR01974">
    <property type="entry name" value="NDH_I_L"/>
    <property type="match status" value="1"/>
</dbReference>
<dbReference type="PRINTS" id="PR01434">
    <property type="entry name" value="NADHDHGNASE5"/>
</dbReference>
<proteinExistence type="predicted"/>
<evidence type="ECO:0000313" key="10">
    <source>
        <dbReference type="Proteomes" id="UP000612899"/>
    </source>
</evidence>
<feature type="transmembrane region" description="Helical" evidence="6">
    <location>
        <begin position="32"/>
        <end position="53"/>
    </location>
</feature>
<dbReference type="GO" id="GO:0016020">
    <property type="term" value="C:membrane"/>
    <property type="evidence" value="ECO:0007669"/>
    <property type="project" value="UniProtKB-SubCell"/>
</dbReference>
<feature type="transmembrane region" description="Helical" evidence="6">
    <location>
        <begin position="447"/>
        <end position="464"/>
    </location>
</feature>
<evidence type="ECO:0000256" key="3">
    <source>
        <dbReference type="ARBA" id="ARBA00022989"/>
    </source>
</evidence>
<keyword evidence="4 6" id="KW-0472">Membrane</keyword>
<organism evidence="9 10">
    <name type="scientific">Rhizocola hellebori</name>
    <dbReference type="NCBI Taxonomy" id="1392758"/>
    <lineage>
        <taxon>Bacteria</taxon>
        <taxon>Bacillati</taxon>
        <taxon>Actinomycetota</taxon>
        <taxon>Actinomycetes</taxon>
        <taxon>Micromonosporales</taxon>
        <taxon>Micromonosporaceae</taxon>
        <taxon>Rhizocola</taxon>
    </lineage>
</organism>
<dbReference type="InterPro" id="IPR003945">
    <property type="entry name" value="NU5C-like"/>
</dbReference>
<feature type="transmembrane region" description="Helical" evidence="6">
    <location>
        <begin position="6"/>
        <end position="25"/>
    </location>
</feature>
<feature type="transmembrane region" description="Helical" evidence="6">
    <location>
        <begin position="572"/>
        <end position="595"/>
    </location>
</feature>
<dbReference type="Pfam" id="PF00662">
    <property type="entry name" value="Proton_antipo_N"/>
    <property type="match status" value="1"/>
</dbReference>
<feature type="transmembrane region" description="Helical" evidence="6">
    <location>
        <begin position="242"/>
        <end position="260"/>
    </location>
</feature>
<feature type="transmembrane region" description="Helical" evidence="6">
    <location>
        <begin position="401"/>
        <end position="427"/>
    </location>
</feature>
<dbReference type="InterPro" id="IPR001750">
    <property type="entry name" value="ND/Mrp_TM"/>
</dbReference>
<reference evidence="9" key="1">
    <citation type="submission" date="2021-01" db="EMBL/GenBank/DDBJ databases">
        <title>Whole genome shotgun sequence of Rhizocola hellebori NBRC 109834.</title>
        <authorList>
            <person name="Komaki H."/>
            <person name="Tamura T."/>
        </authorList>
    </citation>
    <scope>NUCLEOTIDE SEQUENCE</scope>
    <source>
        <strain evidence="9">NBRC 109834</strain>
    </source>
</reference>
<feature type="transmembrane region" description="Helical" evidence="6">
    <location>
        <begin position="476"/>
        <end position="493"/>
    </location>
</feature>
<dbReference type="PRINTS" id="PR01435">
    <property type="entry name" value="NPOXDRDTASE5"/>
</dbReference>
<comment type="subcellular location">
    <subcellularLocation>
        <location evidence="1">Endomembrane system</location>
        <topology evidence="1">Multi-pass membrane protein</topology>
    </subcellularLocation>
    <subcellularLocation>
        <location evidence="5">Membrane</location>
        <topology evidence="5">Multi-pass membrane protein</topology>
    </subcellularLocation>
</comment>
<evidence type="ECO:0000259" key="8">
    <source>
        <dbReference type="Pfam" id="PF00662"/>
    </source>
</evidence>
<dbReference type="AlphaFoldDB" id="A0A8J3QJV7"/>
<accession>A0A8J3QJV7</accession>
<evidence type="ECO:0000256" key="5">
    <source>
        <dbReference type="RuleBase" id="RU000320"/>
    </source>
</evidence>
<dbReference type="PANTHER" id="PTHR42829">
    <property type="entry name" value="NADH-UBIQUINONE OXIDOREDUCTASE CHAIN 5"/>
    <property type="match status" value="1"/>
</dbReference>
<evidence type="ECO:0000256" key="6">
    <source>
        <dbReference type="SAM" id="Phobius"/>
    </source>
</evidence>
<feature type="transmembrane region" description="Helical" evidence="6">
    <location>
        <begin position="205"/>
        <end position="221"/>
    </location>
</feature>
<feature type="transmembrane region" description="Helical" evidence="6">
    <location>
        <begin position="272"/>
        <end position="293"/>
    </location>
</feature>
<dbReference type="GO" id="GO:0015990">
    <property type="term" value="P:electron transport coupled proton transport"/>
    <property type="evidence" value="ECO:0007669"/>
    <property type="project" value="TreeGrafter"/>
</dbReference>
<dbReference type="GO" id="GO:0008137">
    <property type="term" value="F:NADH dehydrogenase (ubiquinone) activity"/>
    <property type="evidence" value="ECO:0007669"/>
    <property type="project" value="InterPro"/>
</dbReference>
<dbReference type="InterPro" id="IPR001516">
    <property type="entry name" value="Proton_antipo_N"/>
</dbReference>
<dbReference type="Pfam" id="PF00361">
    <property type="entry name" value="Proton_antipo_M"/>
    <property type="match status" value="1"/>
</dbReference>
<protein>
    <submittedName>
        <fullName evidence="9">NADH dehydrogenase</fullName>
    </submittedName>
</protein>
<name>A0A8J3QJV7_9ACTN</name>
<feature type="transmembrane region" description="Helical" evidence="6">
    <location>
        <begin position="366"/>
        <end position="389"/>
    </location>
</feature>
<evidence type="ECO:0000313" key="9">
    <source>
        <dbReference type="EMBL" id="GIH10476.1"/>
    </source>
</evidence>
<sequence>MTAGLSIGLVGAPLLLGLIGLLLPARNRPDAAALGIAGAALSAGVVALMLLQYTGPVESTRPWVAFGDFQVSLSSLVDMRALLTALAVTVVAVCVQVYSISYLKGDQRYAPYAAQISIFTAAMLTVVLSGDLILLLIGWEVMGACSYLLIAHDRSLPEAPRAAVKAFLVTRVGDVGFLLGIVLLAVKTGSFQISVVLDKVQTLDSTTVTVAALLLLAGVAGKSAQFPLHTWLPDAMAGPTPISALIHAATMVAAGVYVVARLFKLFEASPVALTVLGIMAAITLLLGALAATAADDVKRVLAWSTVSQLGYMMAALSMGAVDAAMFHLFTHAAFKALLFLCAGSLIHAVGSNLLSRMGGLRKGMPLTFVTMSIGLGALVGVPPLAGFFSKEAVVASLHDKPWLWMAALVGIALTAWYSTRLLLLAFFGPTPEGVHPHEPAFAMRMPLVLLAIPAAGLGLSAYVVRNDLVHLDGELVLPLGLTAAGLLVGWLMCRHHTDPVLRLGRFGPFVAGGFGLDTVQRWLVVVPVRAVAKAVRFFDVSGVDGAVMGLGGATRSAGSGLAAWHRAALPRAFAAVLGAAALLAIAGVTLSLVGLW</sequence>
<evidence type="ECO:0000259" key="7">
    <source>
        <dbReference type="Pfam" id="PF00361"/>
    </source>
</evidence>
<feature type="transmembrane region" description="Helical" evidence="6">
    <location>
        <begin position="81"/>
        <end position="102"/>
    </location>
</feature>
<dbReference type="GO" id="GO:0003954">
    <property type="term" value="F:NADH dehydrogenase activity"/>
    <property type="evidence" value="ECO:0007669"/>
    <property type="project" value="TreeGrafter"/>
</dbReference>
<feature type="domain" description="NADH-Ubiquinone oxidoreductase (complex I) chain 5 N-terminal" evidence="8">
    <location>
        <begin position="63"/>
        <end position="112"/>
    </location>
</feature>
<feature type="transmembrane region" description="Helical" evidence="6">
    <location>
        <begin position="333"/>
        <end position="354"/>
    </location>
</feature>